<proteinExistence type="predicted"/>
<dbReference type="Proteomes" id="UP001058860">
    <property type="component" value="Chromosome"/>
</dbReference>
<sequence>MRRKLRVMWDYDAENPIWDRRGGIGLEGLGLSEELCVALRQWSAALTQEMWEVIQTDDEALTPEAQRLDEEGQRLAERVQAELGDRYAIRYVGVDD</sequence>
<dbReference type="EMBL" id="CP088295">
    <property type="protein sequence ID" value="UUY04367.1"/>
    <property type="molecule type" value="Genomic_DNA"/>
</dbReference>
<accession>A0ABY5PID0</accession>
<dbReference type="RefSeq" id="WP_353864855.1">
    <property type="nucleotide sequence ID" value="NZ_CP088295.1"/>
</dbReference>
<organism evidence="1 2">
    <name type="scientific">Svornostia abyssi</name>
    <dbReference type="NCBI Taxonomy" id="2898438"/>
    <lineage>
        <taxon>Bacteria</taxon>
        <taxon>Bacillati</taxon>
        <taxon>Actinomycetota</taxon>
        <taxon>Thermoleophilia</taxon>
        <taxon>Solirubrobacterales</taxon>
        <taxon>Baekduiaceae</taxon>
        <taxon>Svornostia</taxon>
    </lineage>
</organism>
<name>A0ABY5PID0_9ACTN</name>
<evidence type="ECO:0000313" key="1">
    <source>
        <dbReference type="EMBL" id="UUY04367.1"/>
    </source>
</evidence>
<protein>
    <submittedName>
        <fullName evidence="1">Uncharacterized protein</fullName>
    </submittedName>
</protein>
<reference evidence="2" key="1">
    <citation type="submission" date="2021-11" db="EMBL/GenBank/DDBJ databases">
        <title>Cultivation dependent microbiological survey of springs from the worlds oldest radium mine currently devoted to the extraction of radon-saturated water.</title>
        <authorList>
            <person name="Kapinusova G."/>
            <person name="Smrhova T."/>
            <person name="Strejcek M."/>
            <person name="Suman J."/>
            <person name="Jani K."/>
            <person name="Pajer P."/>
            <person name="Uhlik O."/>
        </authorList>
    </citation>
    <scope>NUCLEOTIDE SEQUENCE [LARGE SCALE GENOMIC DNA]</scope>
    <source>
        <strain evidence="2">J379</strain>
    </source>
</reference>
<keyword evidence="2" id="KW-1185">Reference proteome</keyword>
<gene>
    <name evidence="1" type="ORF">LRS13_02215</name>
</gene>
<evidence type="ECO:0000313" key="2">
    <source>
        <dbReference type="Proteomes" id="UP001058860"/>
    </source>
</evidence>